<reference evidence="2" key="1">
    <citation type="submission" date="2021-12" db="EMBL/GenBank/DDBJ databases">
        <authorList>
            <person name="King R."/>
        </authorList>
    </citation>
    <scope>NUCLEOTIDE SEQUENCE</scope>
</reference>
<dbReference type="Proteomes" id="UP001154078">
    <property type="component" value="Chromosome 11"/>
</dbReference>
<feature type="chain" id="PRO_5040277223" evidence="1">
    <location>
        <begin position="19"/>
        <end position="382"/>
    </location>
</feature>
<dbReference type="EMBL" id="OV121142">
    <property type="protein sequence ID" value="CAH0549295.1"/>
    <property type="molecule type" value="Genomic_DNA"/>
</dbReference>
<dbReference type="AlphaFoldDB" id="A0A9P0FBR7"/>
<protein>
    <submittedName>
        <fullName evidence="2">Uncharacterized protein</fullName>
    </submittedName>
</protein>
<dbReference type="OrthoDB" id="6612717at2759"/>
<evidence type="ECO:0000313" key="3">
    <source>
        <dbReference type="Proteomes" id="UP001154078"/>
    </source>
</evidence>
<gene>
    <name evidence="2" type="ORF">MELIAE_LOCUS2489</name>
</gene>
<accession>A0A9P0FBR7</accession>
<keyword evidence="3" id="KW-1185">Reference proteome</keyword>
<proteinExistence type="predicted"/>
<name>A0A9P0FBR7_BRAAE</name>
<keyword evidence="1" id="KW-0732">Signal</keyword>
<feature type="signal peptide" evidence="1">
    <location>
        <begin position="1"/>
        <end position="18"/>
    </location>
</feature>
<evidence type="ECO:0000256" key="1">
    <source>
        <dbReference type="SAM" id="SignalP"/>
    </source>
</evidence>
<evidence type="ECO:0000313" key="2">
    <source>
        <dbReference type="EMBL" id="CAH0549295.1"/>
    </source>
</evidence>
<sequence>MAFKTAVLFLVGLAYVQCYIVVPSGDPCNPTKAVKKAACMVVRPQSIPKPAPLTALLNSAPIPGPCGVAKEAIVKPAYLPPPTQPCVQQPGCAQTCANPCAQAQPQRTCLGQAVQAGEAANSVITYGGAISGSTYANVASNPALVGCQPIDYAKATAGCNQNLITPADPVSLALAMKRSHQRCITGEDKLAFGFTKLPVEIPLIVKEKLRMPEDNLYKLNGQIVELKAVKKVCQNKKSLAEEAMDDLEGSSEEIQVQDEEVSSTKQLSLQELGYQPAKIQAAPFINVPVANPIQAALQGAPGLIKGVIGALTHAKPCHDGFIPGKVEYKTIQKKPRGPLYVHPKDEDCESEEISLPAGSSFVYQAPQAPLLVSPPAPCSSLY</sequence>
<organism evidence="2 3">
    <name type="scientific">Brassicogethes aeneus</name>
    <name type="common">Rape pollen beetle</name>
    <name type="synonym">Meligethes aeneus</name>
    <dbReference type="NCBI Taxonomy" id="1431903"/>
    <lineage>
        <taxon>Eukaryota</taxon>
        <taxon>Metazoa</taxon>
        <taxon>Ecdysozoa</taxon>
        <taxon>Arthropoda</taxon>
        <taxon>Hexapoda</taxon>
        <taxon>Insecta</taxon>
        <taxon>Pterygota</taxon>
        <taxon>Neoptera</taxon>
        <taxon>Endopterygota</taxon>
        <taxon>Coleoptera</taxon>
        <taxon>Polyphaga</taxon>
        <taxon>Cucujiformia</taxon>
        <taxon>Nitidulidae</taxon>
        <taxon>Meligethinae</taxon>
        <taxon>Brassicogethes</taxon>
    </lineage>
</organism>